<feature type="non-terminal residue" evidence="1">
    <location>
        <position position="64"/>
    </location>
</feature>
<dbReference type="AlphaFoldDB" id="A0A0B6XX27"/>
<proteinExistence type="predicted"/>
<protein>
    <submittedName>
        <fullName evidence="1">Uncharacterized protein</fullName>
    </submittedName>
</protein>
<dbReference type="EMBL" id="HACG01000980">
    <property type="protein sequence ID" value="CEK47845.1"/>
    <property type="molecule type" value="Transcribed_RNA"/>
</dbReference>
<name>A0A0B6XX27_9EUPU</name>
<accession>A0A0B6XX27</accession>
<evidence type="ECO:0000313" key="1">
    <source>
        <dbReference type="EMBL" id="CEK47845.1"/>
    </source>
</evidence>
<organism evidence="1">
    <name type="scientific">Arion vulgaris</name>
    <dbReference type="NCBI Taxonomy" id="1028688"/>
    <lineage>
        <taxon>Eukaryota</taxon>
        <taxon>Metazoa</taxon>
        <taxon>Spiralia</taxon>
        <taxon>Lophotrochozoa</taxon>
        <taxon>Mollusca</taxon>
        <taxon>Gastropoda</taxon>
        <taxon>Heterobranchia</taxon>
        <taxon>Euthyneura</taxon>
        <taxon>Panpulmonata</taxon>
        <taxon>Eupulmonata</taxon>
        <taxon>Stylommatophora</taxon>
        <taxon>Helicina</taxon>
        <taxon>Arionoidea</taxon>
        <taxon>Arionidae</taxon>
        <taxon>Arion</taxon>
    </lineage>
</organism>
<reference evidence="1" key="1">
    <citation type="submission" date="2014-12" db="EMBL/GenBank/DDBJ databases">
        <title>Insight into the proteome of Arion vulgaris.</title>
        <authorList>
            <person name="Aradska J."/>
            <person name="Bulat T."/>
            <person name="Smidak R."/>
            <person name="Sarate P."/>
            <person name="Gangsoo J."/>
            <person name="Sialana F."/>
            <person name="Bilban M."/>
            <person name="Lubec G."/>
        </authorList>
    </citation>
    <scope>NUCLEOTIDE SEQUENCE</scope>
    <source>
        <tissue evidence="1">Skin</tissue>
    </source>
</reference>
<gene>
    <name evidence="1" type="primary">ORF2423</name>
</gene>
<sequence length="64" mass="7394">MMMFAILLHSLEVYNQTILQGLVPTNMVLPTPRKQSVKGSRNRQLIRLYSVVYVQITQVCLPVY</sequence>